<dbReference type="SUPFAM" id="SSF52833">
    <property type="entry name" value="Thioredoxin-like"/>
    <property type="match status" value="1"/>
</dbReference>
<name>A0A0C5WAG2_9FLAO</name>
<dbReference type="HOGENOM" id="CLU_153787_0_0_10"/>
<dbReference type="Pfam" id="PF11009">
    <property type="entry name" value="BrxC"/>
    <property type="match status" value="1"/>
</dbReference>
<proteinExistence type="predicted"/>
<dbReference type="Proteomes" id="UP000032229">
    <property type="component" value="Chromosome"/>
</dbReference>
<dbReference type="STRING" id="1454006.AW14_11135"/>
<dbReference type="EMBL" id="CP007202">
    <property type="protein sequence ID" value="AJR04113.1"/>
    <property type="molecule type" value="Genomic_DNA"/>
</dbReference>
<evidence type="ECO:0000313" key="1">
    <source>
        <dbReference type="EMBL" id="AJR04113.1"/>
    </source>
</evidence>
<organism evidence="1 2">
    <name type="scientific">Siansivirga zeaxanthinifaciens CC-SAMT-1</name>
    <dbReference type="NCBI Taxonomy" id="1454006"/>
    <lineage>
        <taxon>Bacteria</taxon>
        <taxon>Pseudomonadati</taxon>
        <taxon>Bacteroidota</taxon>
        <taxon>Flavobacteriia</taxon>
        <taxon>Flavobacteriales</taxon>
        <taxon>Flavobacteriaceae</taxon>
        <taxon>Siansivirga</taxon>
    </lineage>
</organism>
<evidence type="ECO:0008006" key="3">
    <source>
        <dbReference type="Google" id="ProtNLM"/>
    </source>
</evidence>
<evidence type="ECO:0000313" key="2">
    <source>
        <dbReference type="Proteomes" id="UP000032229"/>
    </source>
</evidence>
<dbReference type="OrthoDB" id="677051at2"/>
<dbReference type="NCBIfam" id="TIGR04019">
    <property type="entry name" value="B_thiol_YtxJ"/>
    <property type="match status" value="1"/>
</dbReference>
<dbReference type="InterPro" id="IPR022551">
    <property type="entry name" value="BrxC"/>
</dbReference>
<dbReference type="Gene3D" id="3.40.30.10">
    <property type="entry name" value="Glutaredoxin"/>
    <property type="match status" value="1"/>
</dbReference>
<dbReference type="PATRIC" id="fig|1454006.5.peg.2207"/>
<dbReference type="KEGG" id="sze:AW14_11135"/>
<sequence length="129" mass="14808">MGIFNTLFSGSNEPKKEKNIQWLPLTTKTQLDDIQSKSLTKTQAIFKHSTRCGISRMVLKQFESDFNLNEDQIDLIFLDLLVYRDISNEIAERFQVMHESPQILIIRNGVVVAHSSHGGINDLDINKYI</sequence>
<dbReference type="RefSeq" id="WP_044638819.1">
    <property type="nucleotide sequence ID" value="NZ_CP007202.1"/>
</dbReference>
<accession>A0A0C5WAG2</accession>
<gene>
    <name evidence="1" type="ORF">AW14_11135</name>
</gene>
<dbReference type="InterPro" id="IPR036249">
    <property type="entry name" value="Thioredoxin-like_sf"/>
</dbReference>
<keyword evidence="2" id="KW-1185">Reference proteome</keyword>
<protein>
    <recommendedName>
        <fullName evidence="3">Cytosolic protein</fullName>
    </recommendedName>
</protein>
<dbReference type="AlphaFoldDB" id="A0A0C5WAG2"/>
<reference evidence="1 2" key="1">
    <citation type="submission" date="2014-02" db="EMBL/GenBank/DDBJ databases">
        <authorList>
            <person name="Young C.-C."/>
            <person name="Hameed A."/>
            <person name="Huang H.-C."/>
            <person name="Shahina M."/>
        </authorList>
    </citation>
    <scope>NUCLEOTIDE SEQUENCE [LARGE SCALE GENOMIC DNA]</scope>
    <source>
        <strain evidence="1 2">CC-SAMT-1</strain>
    </source>
</reference>